<evidence type="ECO:0000256" key="3">
    <source>
        <dbReference type="ARBA" id="ARBA00022833"/>
    </source>
</evidence>
<dbReference type="SUPFAM" id="SSF144232">
    <property type="entry name" value="HIT/MYND zinc finger-like"/>
    <property type="match status" value="1"/>
</dbReference>
<protein>
    <submittedName>
        <fullName evidence="6">Programmed cell death protein 2</fullName>
    </submittedName>
</protein>
<gene>
    <name evidence="6" type="primary">Pdcd2</name>
    <name evidence="6" type="ORF">NPIL_195671</name>
</gene>
<dbReference type="GO" id="GO:0005737">
    <property type="term" value="C:cytoplasm"/>
    <property type="evidence" value="ECO:0007669"/>
    <property type="project" value="InterPro"/>
</dbReference>
<dbReference type="PROSITE" id="PS50865">
    <property type="entry name" value="ZF_MYND_2"/>
    <property type="match status" value="1"/>
</dbReference>
<evidence type="ECO:0000256" key="4">
    <source>
        <dbReference type="PROSITE-ProRule" id="PRU00134"/>
    </source>
</evidence>
<name>A0A8X6PDY1_NEPPI</name>
<evidence type="ECO:0000256" key="1">
    <source>
        <dbReference type="ARBA" id="ARBA00022723"/>
    </source>
</evidence>
<dbReference type="PANTHER" id="PTHR12298:SF4">
    <property type="entry name" value="PROGRAMMED CELL DEATH PROTEIN 2"/>
    <property type="match status" value="1"/>
</dbReference>
<keyword evidence="2 4" id="KW-0863">Zinc-finger</keyword>
<dbReference type="EMBL" id="BMAW01067393">
    <property type="protein sequence ID" value="GFT59600.1"/>
    <property type="molecule type" value="Genomic_DNA"/>
</dbReference>
<feature type="domain" description="MYND-type" evidence="5">
    <location>
        <begin position="135"/>
        <end position="172"/>
    </location>
</feature>
<dbReference type="InterPro" id="IPR007320">
    <property type="entry name" value="PDCD2_C"/>
</dbReference>
<evidence type="ECO:0000259" key="5">
    <source>
        <dbReference type="PROSITE" id="PS50865"/>
    </source>
</evidence>
<accession>A0A8X6PDY1</accession>
<evidence type="ECO:0000256" key="2">
    <source>
        <dbReference type="ARBA" id="ARBA00022771"/>
    </source>
</evidence>
<dbReference type="OrthoDB" id="443682at2759"/>
<reference evidence="6" key="1">
    <citation type="submission" date="2020-08" db="EMBL/GenBank/DDBJ databases">
        <title>Multicomponent nature underlies the extraordinary mechanical properties of spider dragline silk.</title>
        <authorList>
            <person name="Kono N."/>
            <person name="Nakamura H."/>
            <person name="Mori M."/>
            <person name="Yoshida Y."/>
            <person name="Ohtoshi R."/>
            <person name="Malay A.D."/>
            <person name="Moran D.A.P."/>
            <person name="Tomita M."/>
            <person name="Numata K."/>
            <person name="Arakawa K."/>
        </authorList>
    </citation>
    <scope>NUCLEOTIDE SEQUENCE</scope>
</reference>
<keyword evidence="1" id="KW-0479">Metal-binding</keyword>
<dbReference type="PANTHER" id="PTHR12298">
    <property type="entry name" value="PCDC2 PROGRAMMED CELL DEATH PROTEIN 2 -RELATED"/>
    <property type="match status" value="1"/>
</dbReference>
<dbReference type="Pfam" id="PF01753">
    <property type="entry name" value="zf-MYND"/>
    <property type="match status" value="1"/>
</dbReference>
<dbReference type="GO" id="GO:0005634">
    <property type="term" value="C:nucleus"/>
    <property type="evidence" value="ECO:0007669"/>
    <property type="project" value="TreeGrafter"/>
</dbReference>
<evidence type="ECO:0000313" key="6">
    <source>
        <dbReference type="EMBL" id="GFT59600.1"/>
    </source>
</evidence>
<dbReference type="InterPro" id="IPR002893">
    <property type="entry name" value="Znf_MYND"/>
</dbReference>
<dbReference type="AlphaFoldDB" id="A0A8X6PDY1"/>
<evidence type="ECO:0000313" key="7">
    <source>
        <dbReference type="Proteomes" id="UP000887013"/>
    </source>
</evidence>
<comment type="caution">
    <text evidence="6">The sequence shown here is derived from an EMBL/GenBank/DDBJ whole genome shotgun (WGS) entry which is preliminary data.</text>
</comment>
<keyword evidence="7" id="KW-1185">Reference proteome</keyword>
<proteinExistence type="predicted"/>
<dbReference type="GO" id="GO:0008270">
    <property type="term" value="F:zinc ion binding"/>
    <property type="evidence" value="ECO:0007669"/>
    <property type="project" value="UniProtKB-KW"/>
</dbReference>
<dbReference type="Proteomes" id="UP000887013">
    <property type="component" value="Unassembled WGS sequence"/>
</dbReference>
<keyword evidence="3" id="KW-0862">Zinc</keyword>
<organism evidence="6 7">
    <name type="scientific">Nephila pilipes</name>
    <name type="common">Giant wood spider</name>
    <name type="synonym">Nephila maculata</name>
    <dbReference type="NCBI Taxonomy" id="299642"/>
    <lineage>
        <taxon>Eukaryota</taxon>
        <taxon>Metazoa</taxon>
        <taxon>Ecdysozoa</taxon>
        <taxon>Arthropoda</taxon>
        <taxon>Chelicerata</taxon>
        <taxon>Arachnida</taxon>
        <taxon>Araneae</taxon>
        <taxon>Araneomorphae</taxon>
        <taxon>Entelegynae</taxon>
        <taxon>Araneoidea</taxon>
        <taxon>Nephilidae</taxon>
        <taxon>Nephila</taxon>
    </lineage>
</organism>
<dbReference type="Gene3D" id="6.10.140.2220">
    <property type="match status" value="1"/>
</dbReference>
<dbReference type="PROSITE" id="PS01360">
    <property type="entry name" value="ZF_MYND_1"/>
    <property type="match status" value="1"/>
</dbReference>
<dbReference type="Pfam" id="PF04194">
    <property type="entry name" value="PDCD2_C"/>
    <property type="match status" value="1"/>
</dbReference>
<sequence>MASASVSVELGFLEKRTPWKLQSKFFPSKFGGTPAWLRLNNLPNRSDILCKTCNKPLSFILQVYAPIQDIESAFHRTLFLFACVNGKCNPRNNNTNFVVFRNQLPRKNEIYSFEPPVYNEKLSLDPSASKYQPLCAICGCAASLKCSKCSEVDYCCEDHQDLDWKWNHKNVCGKESSECGTKKKNMVNKFLLPEYELCIETEELPSTTPEKSDTDKMEEYRQFMKSVKAPKEMQDMPLDDLDIIMKENDKAFNKFQKRIKLEPEQVLRYQREETPLWISAEHVPSAEDIPNCSCGAKRIFEFQIMPQLLSYISLDGNEDTVDWGTLAVYTCSKSCEQGIESYAREFIWKQDVSDNQQQ</sequence>